<dbReference type="Pfam" id="PF00270">
    <property type="entry name" value="DEAD"/>
    <property type="match status" value="1"/>
</dbReference>
<dbReference type="GO" id="GO:0000723">
    <property type="term" value="P:telomere maintenance"/>
    <property type="evidence" value="ECO:0007669"/>
    <property type="project" value="TreeGrafter"/>
</dbReference>
<dbReference type="SMART" id="SM00487">
    <property type="entry name" value="DEXDc"/>
    <property type="match status" value="1"/>
</dbReference>
<keyword evidence="1" id="KW-0547">Nucleotide-binding</keyword>
<gene>
    <name evidence="5" type="ORF">GB993_08575</name>
</gene>
<evidence type="ECO:0000256" key="1">
    <source>
        <dbReference type="ARBA" id="ARBA00022741"/>
    </source>
</evidence>
<dbReference type="PANTHER" id="PTHR13710:SF157">
    <property type="entry name" value="DNA HELICASE"/>
    <property type="match status" value="1"/>
</dbReference>
<keyword evidence="2" id="KW-0067">ATP-binding</keyword>
<comment type="caution">
    <text evidence="5">The sequence shown here is derived from an EMBL/GenBank/DDBJ whole genome shotgun (WGS) entry which is preliminary data.</text>
</comment>
<dbReference type="GO" id="GO:0003676">
    <property type="term" value="F:nucleic acid binding"/>
    <property type="evidence" value="ECO:0007669"/>
    <property type="project" value="InterPro"/>
</dbReference>
<dbReference type="SMART" id="SM00490">
    <property type="entry name" value="HELICc"/>
    <property type="match status" value="1"/>
</dbReference>
<dbReference type="GO" id="GO:0009378">
    <property type="term" value="F:four-way junction helicase activity"/>
    <property type="evidence" value="ECO:0007669"/>
    <property type="project" value="TreeGrafter"/>
</dbReference>
<dbReference type="InterPro" id="IPR027417">
    <property type="entry name" value="P-loop_NTPase"/>
</dbReference>
<dbReference type="InterPro" id="IPR001650">
    <property type="entry name" value="Helicase_C-like"/>
</dbReference>
<keyword evidence="5" id="KW-0347">Helicase</keyword>
<dbReference type="Gene3D" id="3.40.50.300">
    <property type="entry name" value="P-loop containing nucleotide triphosphate hydrolases"/>
    <property type="match status" value="2"/>
</dbReference>
<accession>A0A6N9I3U4</accession>
<protein>
    <submittedName>
        <fullName evidence="5">DEAD/DEAH box helicase</fullName>
    </submittedName>
</protein>
<dbReference type="OrthoDB" id="9763310at2"/>
<evidence type="ECO:0000313" key="5">
    <source>
        <dbReference type="EMBL" id="MYV17558.1"/>
    </source>
</evidence>
<evidence type="ECO:0000313" key="6">
    <source>
        <dbReference type="Proteomes" id="UP000449209"/>
    </source>
</evidence>
<proteinExistence type="predicted"/>
<dbReference type="GO" id="GO:0005694">
    <property type="term" value="C:chromosome"/>
    <property type="evidence" value="ECO:0007669"/>
    <property type="project" value="TreeGrafter"/>
</dbReference>
<evidence type="ECO:0000259" key="4">
    <source>
        <dbReference type="PROSITE" id="PS51194"/>
    </source>
</evidence>
<dbReference type="EMBL" id="WEZQ01000014">
    <property type="protein sequence ID" value="MYV17558.1"/>
    <property type="molecule type" value="Genomic_DNA"/>
</dbReference>
<sequence length="886" mass="102590">MPFNFIIETNVDNRLPHHYAERIAIIKQLHPEFVFSFSTSSIKKQHIRNLNKYRNILQKTWQYDDFRELTMYSNIEKKDKKTISISQAQIIDDIVQQAENAKDGKEYRDIYITAPTGSGKSVMFQIPALYLADEFKNDKPLVIIISPLIGLMNDQVTSMKHKNVSNAETINGNTPPYEKQAILENVQTGKTDMLYLSPETLQARSDIKMLIGTRKVGMVIVDEAHIVTTWGKSFRADYWYLGIYLQKLRKIYQFPIVTFTATAIYGGPEDMYADTRNSLNLVRPISYFGLVRRNDISMNIKTSKNVQNNEYKATKQLLAKKNLERSARLHQKTLMYFPTVKGLTSFYHYLKENSQSVFELTGRYFGPLDKAEKDAVLNDFKSGEIQFVLATKAFGMGIDIPDITNVYHYNPTGNVVDYIQEIGRVARNHKLVPQGNAYLDFLPNDFNEVRQLQGMSAIKKDQIQSVMQKIVSLYESKGNNRNLVVSADDFKYIFADNINDDSNNLDNKVKTVLLMIEKDFSSSRKLGYSPFVARPRSVFGKELILVSKKTEETLMHSSLKNYFEFYSTIDSNNYSSVLSVNLSQIWEKYYKKDSFPQFKYKINQADEVAKMQHANIFKLFNFASGVQYDFDESNNATILSKYKSIMNEYQDFIDIYQRSERQFDEDELATFLKPRLQIQDTFVAKTLAQALVNATFEYQKLKNFANSGTILRERNSNKGSKFTVRQSADTFANFVNQVASRLYNPTQNFSLQTTKMSLFHFKSNKPSDFDDEKIVLGLGQAFGLTNFITLGGYNPQIYIRINSISPLEQAISKRNRYRNYILEDVRKRHEIGVEMQKYLFNHKIDTTKITSTSEYVKQYTNWFWDRIEDYFMGELPTEVQSALAKK</sequence>
<feature type="domain" description="Helicase ATP-binding" evidence="3">
    <location>
        <begin position="101"/>
        <end position="281"/>
    </location>
</feature>
<dbReference type="GO" id="GO:0000724">
    <property type="term" value="P:double-strand break repair via homologous recombination"/>
    <property type="evidence" value="ECO:0007669"/>
    <property type="project" value="TreeGrafter"/>
</dbReference>
<dbReference type="InterPro" id="IPR014001">
    <property type="entry name" value="Helicase_ATP-bd"/>
</dbReference>
<organism evidence="5 6">
    <name type="scientific">Furfurilactobacillus milii</name>
    <dbReference type="NCBI Taxonomy" id="2888272"/>
    <lineage>
        <taxon>Bacteria</taxon>
        <taxon>Bacillati</taxon>
        <taxon>Bacillota</taxon>
        <taxon>Bacilli</taxon>
        <taxon>Lactobacillales</taxon>
        <taxon>Lactobacillaceae</taxon>
        <taxon>Furfurilactobacillus</taxon>
    </lineage>
</organism>
<dbReference type="InterPro" id="IPR011545">
    <property type="entry name" value="DEAD/DEAH_box_helicase_dom"/>
</dbReference>
<dbReference type="Proteomes" id="UP000449209">
    <property type="component" value="Unassembled WGS sequence"/>
</dbReference>
<dbReference type="CDD" id="cd17920">
    <property type="entry name" value="DEXHc_RecQ"/>
    <property type="match status" value="1"/>
</dbReference>
<dbReference type="GO" id="GO:0005524">
    <property type="term" value="F:ATP binding"/>
    <property type="evidence" value="ECO:0007669"/>
    <property type="project" value="UniProtKB-KW"/>
</dbReference>
<dbReference type="GO" id="GO:0005737">
    <property type="term" value="C:cytoplasm"/>
    <property type="evidence" value="ECO:0007669"/>
    <property type="project" value="TreeGrafter"/>
</dbReference>
<dbReference type="AlphaFoldDB" id="A0A6N9I3U4"/>
<evidence type="ECO:0000256" key="2">
    <source>
        <dbReference type="ARBA" id="ARBA00022840"/>
    </source>
</evidence>
<dbReference type="GO" id="GO:0043138">
    <property type="term" value="F:3'-5' DNA helicase activity"/>
    <property type="evidence" value="ECO:0007669"/>
    <property type="project" value="TreeGrafter"/>
</dbReference>
<dbReference type="PROSITE" id="PS51194">
    <property type="entry name" value="HELICASE_CTER"/>
    <property type="match status" value="1"/>
</dbReference>
<dbReference type="PROSITE" id="PS51192">
    <property type="entry name" value="HELICASE_ATP_BIND_1"/>
    <property type="match status" value="1"/>
</dbReference>
<dbReference type="PANTHER" id="PTHR13710">
    <property type="entry name" value="DNA HELICASE RECQ FAMILY MEMBER"/>
    <property type="match status" value="1"/>
</dbReference>
<evidence type="ECO:0000259" key="3">
    <source>
        <dbReference type="PROSITE" id="PS51192"/>
    </source>
</evidence>
<name>A0A6N9I3U4_9LACO</name>
<keyword evidence="5" id="KW-0378">Hydrolase</keyword>
<feature type="domain" description="Helicase C-terminal" evidence="4">
    <location>
        <begin position="313"/>
        <end position="474"/>
    </location>
</feature>
<dbReference type="SUPFAM" id="SSF52540">
    <property type="entry name" value="P-loop containing nucleoside triphosphate hydrolases"/>
    <property type="match status" value="1"/>
</dbReference>
<dbReference type="Pfam" id="PF00271">
    <property type="entry name" value="Helicase_C"/>
    <property type="match status" value="1"/>
</dbReference>
<reference evidence="5 6" key="1">
    <citation type="journal article" date="2019" name="Appl. Environ. Microbiol.">
        <title>Genetic determinants of hydroxycinnamic acid metabolism in heterofermentative lactobacilli.</title>
        <authorList>
            <person name="Gaur G."/>
            <person name="Oh J.H."/>
            <person name="Filannino P."/>
            <person name="Gobbetti M."/>
            <person name="van Pijkeren J.P."/>
            <person name="Ganzle M.G."/>
        </authorList>
    </citation>
    <scope>NUCLEOTIDE SEQUENCE [LARGE SCALE GENOMIC DNA]</scope>
    <source>
        <strain evidence="5 6">C5</strain>
    </source>
</reference>